<dbReference type="AlphaFoldDB" id="A0AAD7RJG2"/>
<dbReference type="EMBL" id="JAINUG010000253">
    <property type="protein sequence ID" value="KAJ8385314.1"/>
    <property type="molecule type" value="Genomic_DNA"/>
</dbReference>
<gene>
    <name evidence="2" type="ORF">AAFF_G00190300</name>
</gene>
<organism evidence="2 3">
    <name type="scientific">Aldrovandia affinis</name>
    <dbReference type="NCBI Taxonomy" id="143900"/>
    <lineage>
        <taxon>Eukaryota</taxon>
        <taxon>Metazoa</taxon>
        <taxon>Chordata</taxon>
        <taxon>Craniata</taxon>
        <taxon>Vertebrata</taxon>
        <taxon>Euteleostomi</taxon>
        <taxon>Actinopterygii</taxon>
        <taxon>Neopterygii</taxon>
        <taxon>Teleostei</taxon>
        <taxon>Notacanthiformes</taxon>
        <taxon>Halosauridae</taxon>
        <taxon>Aldrovandia</taxon>
    </lineage>
</organism>
<dbReference type="PANTHER" id="PTHR38681">
    <property type="entry name" value="RETROVIRUS-RELATED POL POLYPROTEIN FROM TRANSPOSON 412-LIKE PROTEIN-RELATED"/>
    <property type="match status" value="1"/>
</dbReference>
<keyword evidence="3" id="KW-1185">Reference proteome</keyword>
<evidence type="ECO:0000313" key="3">
    <source>
        <dbReference type="Proteomes" id="UP001221898"/>
    </source>
</evidence>
<comment type="caution">
    <text evidence="2">The sequence shown here is derived from an EMBL/GenBank/DDBJ whole genome shotgun (WGS) entry which is preliminary data.</text>
</comment>
<evidence type="ECO:0000256" key="1">
    <source>
        <dbReference type="SAM" id="MobiDB-lite"/>
    </source>
</evidence>
<reference evidence="2" key="1">
    <citation type="journal article" date="2023" name="Science">
        <title>Genome structures resolve the early diversification of teleost fishes.</title>
        <authorList>
            <person name="Parey E."/>
            <person name="Louis A."/>
            <person name="Montfort J."/>
            <person name="Bouchez O."/>
            <person name="Roques C."/>
            <person name="Iampietro C."/>
            <person name="Lluch J."/>
            <person name="Castinel A."/>
            <person name="Donnadieu C."/>
            <person name="Desvignes T."/>
            <person name="Floi Bucao C."/>
            <person name="Jouanno E."/>
            <person name="Wen M."/>
            <person name="Mejri S."/>
            <person name="Dirks R."/>
            <person name="Jansen H."/>
            <person name="Henkel C."/>
            <person name="Chen W.J."/>
            <person name="Zahm M."/>
            <person name="Cabau C."/>
            <person name="Klopp C."/>
            <person name="Thompson A.W."/>
            <person name="Robinson-Rechavi M."/>
            <person name="Braasch I."/>
            <person name="Lecointre G."/>
            <person name="Bobe J."/>
            <person name="Postlethwait J.H."/>
            <person name="Berthelot C."/>
            <person name="Roest Crollius H."/>
            <person name="Guiguen Y."/>
        </authorList>
    </citation>
    <scope>NUCLEOTIDE SEQUENCE</scope>
    <source>
        <strain evidence="2">NC1722</strain>
    </source>
</reference>
<protein>
    <submittedName>
        <fullName evidence="2">Uncharacterized protein</fullName>
    </submittedName>
</protein>
<proteinExistence type="predicted"/>
<evidence type="ECO:0000313" key="2">
    <source>
        <dbReference type="EMBL" id="KAJ8385314.1"/>
    </source>
</evidence>
<dbReference type="Proteomes" id="UP001221898">
    <property type="component" value="Unassembled WGS sequence"/>
</dbReference>
<name>A0AAD7RJG2_9TELE</name>
<feature type="region of interest" description="Disordered" evidence="1">
    <location>
        <begin position="153"/>
        <end position="177"/>
    </location>
</feature>
<accession>A0AAD7RJG2</accession>
<dbReference type="PANTHER" id="PTHR38681:SF1">
    <property type="entry name" value="RETROVIRUS-RELATED POL POLYPROTEIN FROM TRANSPOSON 412-LIKE PROTEIN"/>
    <property type="match status" value="1"/>
</dbReference>
<sequence length="177" mass="19805">MKAAIRASLKDDSWCDQLPWVLLGIRTAPKEDLQSSSAELLYGLPLHVPQDFIPNASVPWSASLQRSTHLSRAVAFVPVPMSRHGRSQFRVPGNLCMVEFIFVRHNAHRGPLQPPYDDPFRVLEPGKTFVIDIRGKPDHVSVDCLKPAHREMGRPVGLAQRRGRPDCQSSDPARITD</sequence>